<organism evidence="2 3">
    <name type="scientific">Polypedilum vanderplanki</name>
    <name type="common">Sleeping chironomid midge</name>
    <dbReference type="NCBI Taxonomy" id="319348"/>
    <lineage>
        <taxon>Eukaryota</taxon>
        <taxon>Metazoa</taxon>
        <taxon>Ecdysozoa</taxon>
        <taxon>Arthropoda</taxon>
        <taxon>Hexapoda</taxon>
        <taxon>Insecta</taxon>
        <taxon>Pterygota</taxon>
        <taxon>Neoptera</taxon>
        <taxon>Endopterygota</taxon>
        <taxon>Diptera</taxon>
        <taxon>Nematocera</taxon>
        <taxon>Chironomoidea</taxon>
        <taxon>Chironomidae</taxon>
        <taxon>Chironominae</taxon>
        <taxon>Polypedilum</taxon>
        <taxon>Polypedilum</taxon>
    </lineage>
</organism>
<sequence length="251" mass="27548">MGSTTSKTKSTTISPLVSTKRASKRILKRNSAIYPTTQTQNVTSDSVTNGSLENNNNNSILNNHTSQEDTTVVIRNKNNTIGSNGELPTTPKKEKKKKKGDTATSGDETAPTYHQTNVCYYKVENGRFLKLPSDTKHKSNDGCYVKLSNGSFRHLMVPDGAGSRPEVNFKPDGGTNNVNKKDVRQSMPVPPKSVIADEKKDEKNRKVMVTMIDGGLPVVAVSKRDKTANLAKKEKIKLIDTKLLNSSRIVE</sequence>
<protein>
    <submittedName>
        <fullName evidence="2">Uncharacterized protein</fullName>
    </submittedName>
</protein>
<feature type="region of interest" description="Disordered" evidence="1">
    <location>
        <begin position="1"/>
        <end position="24"/>
    </location>
</feature>
<dbReference type="AlphaFoldDB" id="A0A9J6BE16"/>
<dbReference type="OrthoDB" id="6741037at2759"/>
<proteinExistence type="predicted"/>
<feature type="compositionally biased region" description="Polar residues" evidence="1">
    <location>
        <begin position="102"/>
        <end position="111"/>
    </location>
</feature>
<reference evidence="2" key="1">
    <citation type="submission" date="2021-03" db="EMBL/GenBank/DDBJ databases">
        <title>Chromosome level genome of the anhydrobiotic midge Polypedilum vanderplanki.</title>
        <authorList>
            <person name="Yoshida Y."/>
            <person name="Kikawada T."/>
            <person name="Gusev O."/>
        </authorList>
    </citation>
    <scope>NUCLEOTIDE SEQUENCE</scope>
    <source>
        <strain evidence="2">NIAS01</strain>
        <tissue evidence="2">Whole body or cell culture</tissue>
    </source>
</reference>
<feature type="compositionally biased region" description="Low complexity" evidence="1">
    <location>
        <begin position="1"/>
        <end position="12"/>
    </location>
</feature>
<comment type="caution">
    <text evidence="2">The sequence shown here is derived from an EMBL/GenBank/DDBJ whole genome shotgun (WGS) entry which is preliminary data.</text>
</comment>
<dbReference type="EMBL" id="JADBJN010000004">
    <property type="protein sequence ID" value="KAG5668121.1"/>
    <property type="molecule type" value="Genomic_DNA"/>
</dbReference>
<dbReference type="Proteomes" id="UP001107558">
    <property type="component" value="Chromosome 4"/>
</dbReference>
<evidence type="ECO:0000256" key="1">
    <source>
        <dbReference type="SAM" id="MobiDB-lite"/>
    </source>
</evidence>
<feature type="compositionally biased region" description="Polar residues" evidence="1">
    <location>
        <begin position="76"/>
        <end position="87"/>
    </location>
</feature>
<accession>A0A9J6BE16</accession>
<evidence type="ECO:0000313" key="3">
    <source>
        <dbReference type="Proteomes" id="UP001107558"/>
    </source>
</evidence>
<keyword evidence="3" id="KW-1185">Reference proteome</keyword>
<feature type="compositionally biased region" description="Low complexity" evidence="1">
    <location>
        <begin position="49"/>
        <end position="63"/>
    </location>
</feature>
<name>A0A9J6BE16_POLVA</name>
<evidence type="ECO:0000313" key="2">
    <source>
        <dbReference type="EMBL" id="KAG5668121.1"/>
    </source>
</evidence>
<gene>
    <name evidence="2" type="ORF">PVAND_016074</name>
</gene>
<feature type="region of interest" description="Disordered" evidence="1">
    <location>
        <begin position="40"/>
        <end position="111"/>
    </location>
</feature>